<name>A0A4S8MMJ8_DENBC</name>
<keyword evidence="3" id="KW-1185">Reference proteome</keyword>
<protein>
    <recommendedName>
        <fullName evidence="1">Heterokaryon incompatibility domain-containing protein</fullName>
    </recommendedName>
</protein>
<dbReference type="PANTHER" id="PTHR39596:SF2">
    <property type="entry name" value="HET DOMAIN PROTEIN (AFU_ORTHOLOGUE AFUA_1G17550)-RELATED"/>
    <property type="match status" value="1"/>
</dbReference>
<dbReference type="OrthoDB" id="2426273at2759"/>
<accession>A0A4S8MMJ8</accession>
<dbReference type="AlphaFoldDB" id="A0A4S8MMJ8"/>
<evidence type="ECO:0000313" key="2">
    <source>
        <dbReference type="EMBL" id="THV03992.1"/>
    </source>
</evidence>
<dbReference type="Proteomes" id="UP000297245">
    <property type="component" value="Unassembled WGS sequence"/>
</dbReference>
<feature type="non-terminal residue" evidence="2">
    <location>
        <position position="1"/>
    </location>
</feature>
<evidence type="ECO:0000259" key="1">
    <source>
        <dbReference type="Pfam" id="PF06985"/>
    </source>
</evidence>
<dbReference type="PANTHER" id="PTHR39596">
    <property type="match status" value="1"/>
</dbReference>
<organism evidence="2 3">
    <name type="scientific">Dendrothele bispora (strain CBS 962.96)</name>
    <dbReference type="NCBI Taxonomy" id="1314807"/>
    <lineage>
        <taxon>Eukaryota</taxon>
        <taxon>Fungi</taxon>
        <taxon>Dikarya</taxon>
        <taxon>Basidiomycota</taxon>
        <taxon>Agaricomycotina</taxon>
        <taxon>Agaricomycetes</taxon>
        <taxon>Agaricomycetidae</taxon>
        <taxon>Agaricales</taxon>
        <taxon>Agaricales incertae sedis</taxon>
        <taxon>Dendrothele</taxon>
    </lineage>
</organism>
<dbReference type="Pfam" id="PF06985">
    <property type="entry name" value="HET"/>
    <property type="match status" value="1"/>
</dbReference>
<gene>
    <name evidence="2" type="ORF">K435DRAFT_629632</name>
</gene>
<dbReference type="InterPro" id="IPR010730">
    <property type="entry name" value="HET"/>
</dbReference>
<reference evidence="2 3" key="1">
    <citation type="journal article" date="2019" name="Nat. Ecol. Evol.">
        <title>Megaphylogeny resolves global patterns of mushroom evolution.</title>
        <authorList>
            <person name="Varga T."/>
            <person name="Krizsan K."/>
            <person name="Foldi C."/>
            <person name="Dima B."/>
            <person name="Sanchez-Garcia M."/>
            <person name="Sanchez-Ramirez S."/>
            <person name="Szollosi G.J."/>
            <person name="Szarkandi J.G."/>
            <person name="Papp V."/>
            <person name="Albert L."/>
            <person name="Andreopoulos W."/>
            <person name="Angelini C."/>
            <person name="Antonin V."/>
            <person name="Barry K.W."/>
            <person name="Bougher N.L."/>
            <person name="Buchanan P."/>
            <person name="Buyck B."/>
            <person name="Bense V."/>
            <person name="Catcheside P."/>
            <person name="Chovatia M."/>
            <person name="Cooper J."/>
            <person name="Damon W."/>
            <person name="Desjardin D."/>
            <person name="Finy P."/>
            <person name="Geml J."/>
            <person name="Haridas S."/>
            <person name="Hughes K."/>
            <person name="Justo A."/>
            <person name="Karasinski D."/>
            <person name="Kautmanova I."/>
            <person name="Kiss B."/>
            <person name="Kocsube S."/>
            <person name="Kotiranta H."/>
            <person name="LaButti K.M."/>
            <person name="Lechner B.E."/>
            <person name="Liimatainen K."/>
            <person name="Lipzen A."/>
            <person name="Lukacs Z."/>
            <person name="Mihaltcheva S."/>
            <person name="Morgado L.N."/>
            <person name="Niskanen T."/>
            <person name="Noordeloos M.E."/>
            <person name="Ohm R.A."/>
            <person name="Ortiz-Santana B."/>
            <person name="Ovrebo C."/>
            <person name="Racz N."/>
            <person name="Riley R."/>
            <person name="Savchenko A."/>
            <person name="Shiryaev A."/>
            <person name="Soop K."/>
            <person name="Spirin V."/>
            <person name="Szebenyi C."/>
            <person name="Tomsovsky M."/>
            <person name="Tulloss R.E."/>
            <person name="Uehling J."/>
            <person name="Grigoriev I.V."/>
            <person name="Vagvolgyi C."/>
            <person name="Papp T."/>
            <person name="Martin F.M."/>
            <person name="Miettinen O."/>
            <person name="Hibbett D.S."/>
            <person name="Nagy L.G."/>
        </authorList>
    </citation>
    <scope>NUCLEOTIDE SEQUENCE [LARGE SCALE GENOMIC DNA]</scope>
    <source>
        <strain evidence="2 3">CBS 962.96</strain>
    </source>
</reference>
<sequence>LSGEKVSRLIVPWARSPAERDVSVLAQSFNHRIAQAVSVLDATIMSESIKLLNPGHPHAYKFLTTSTTLIVLSTCARTALRDATAYKVLDQSRISLGTIELYRGVLYRQWSGDMAFEIERLTVGGLALIAYAAECKPTLNRSKKVNPADYKPLHAKPYCTCGFVKPSVSDIKNLLENGRIPVVVMDGDKLRVCDSTNHPYIAISHVWADGLGSMTEVGLPRCQITRIANLARQVVAGGAFWLDALCVPEDKTARKRAIELMAKTYEMAEKVLVTDGGIREQCSLSSPKEDLLLRITTSGWMQRIWTLQEGVLARELVFEVSNGVVDITHFSGASYTIALKVLAFLQHRPHDEAKQKVGQICPTPPRCNFNDLIPLLRHRKTSKPEDEPIAVAGVLGVSSSSLVAIHGLENRMRELLLQCRTIPRSVAVTGWNSKKLALPGFSWAPASVSEILWGTEWPDPFSAQVTPDGLRALYTVIRFPDT</sequence>
<feature type="domain" description="Heterokaryon incompatibility" evidence="1">
    <location>
        <begin position="200"/>
        <end position="277"/>
    </location>
</feature>
<evidence type="ECO:0000313" key="3">
    <source>
        <dbReference type="Proteomes" id="UP000297245"/>
    </source>
</evidence>
<feature type="non-terminal residue" evidence="2">
    <location>
        <position position="482"/>
    </location>
</feature>
<proteinExistence type="predicted"/>
<dbReference type="EMBL" id="ML179061">
    <property type="protein sequence ID" value="THV03992.1"/>
    <property type="molecule type" value="Genomic_DNA"/>
</dbReference>